<dbReference type="Pfam" id="PF17776">
    <property type="entry name" value="NLRC4_HD2"/>
    <property type="match status" value="1"/>
</dbReference>
<dbReference type="GO" id="GO:0050727">
    <property type="term" value="P:regulation of inflammatory response"/>
    <property type="evidence" value="ECO:0007669"/>
    <property type="project" value="TreeGrafter"/>
</dbReference>
<dbReference type="InterPro" id="IPR007111">
    <property type="entry name" value="NACHT_NTPase"/>
</dbReference>
<reference evidence="10 11" key="1">
    <citation type="submission" date="2009-06" db="EMBL/GenBank/DDBJ databases">
        <title>The Genome Sequence of Loxodonta africana (African elephant).</title>
        <authorList>
            <person name="Di Palma F."/>
            <person name="Heiman D."/>
            <person name="Young S."/>
            <person name="Johnson J."/>
            <person name="Lander E.S."/>
            <person name="Lindblad-Toh K."/>
        </authorList>
    </citation>
    <scope>NUCLEOTIDE SEQUENCE [LARGE SCALE GENOMIC DNA]</scope>
    <source>
        <strain evidence="10 11">Isolate ISIS603380</strain>
    </source>
</reference>
<dbReference type="GeneTree" id="ENSGT00940000161714"/>
<evidence type="ECO:0000256" key="4">
    <source>
        <dbReference type="ARBA" id="ARBA00022737"/>
    </source>
</evidence>
<dbReference type="InterPro" id="IPR041267">
    <property type="entry name" value="NLRP_HD2"/>
</dbReference>
<name>G3SP43_LOXAF</name>
<dbReference type="Proteomes" id="UP000007646">
    <property type="component" value="Unassembled WGS sequence"/>
</dbReference>
<dbReference type="GO" id="GO:0005524">
    <property type="term" value="F:ATP binding"/>
    <property type="evidence" value="ECO:0007669"/>
    <property type="project" value="UniProtKB-KW"/>
</dbReference>
<reference evidence="10" key="3">
    <citation type="submission" date="2025-09" db="UniProtKB">
        <authorList>
            <consortium name="Ensembl"/>
        </authorList>
    </citation>
    <scope>IDENTIFICATION</scope>
    <source>
        <strain evidence="10">Isolate ISIS603380</strain>
    </source>
</reference>
<dbReference type="eggNOG" id="ENOG502S92U">
    <property type="taxonomic scope" value="Eukaryota"/>
</dbReference>
<keyword evidence="5" id="KW-0547">Nucleotide-binding</keyword>
<dbReference type="CDD" id="cd08320">
    <property type="entry name" value="Pyrin_NALPs"/>
    <property type="match status" value="1"/>
</dbReference>
<dbReference type="SMART" id="SM00368">
    <property type="entry name" value="LRR_RI"/>
    <property type="match status" value="5"/>
</dbReference>
<evidence type="ECO:0008006" key="12">
    <source>
        <dbReference type="Google" id="ProtNLM"/>
    </source>
</evidence>
<dbReference type="Pfam" id="PF05729">
    <property type="entry name" value="NACHT"/>
    <property type="match status" value="1"/>
</dbReference>
<evidence type="ECO:0000256" key="5">
    <source>
        <dbReference type="ARBA" id="ARBA00022741"/>
    </source>
</evidence>
<evidence type="ECO:0000256" key="7">
    <source>
        <dbReference type="ARBA" id="ARBA00022859"/>
    </source>
</evidence>
<organism evidence="10 11">
    <name type="scientific">Loxodonta africana</name>
    <name type="common">African elephant</name>
    <dbReference type="NCBI Taxonomy" id="9785"/>
    <lineage>
        <taxon>Eukaryota</taxon>
        <taxon>Metazoa</taxon>
        <taxon>Chordata</taxon>
        <taxon>Craniata</taxon>
        <taxon>Vertebrata</taxon>
        <taxon>Euteleostomi</taxon>
        <taxon>Mammalia</taxon>
        <taxon>Eutheria</taxon>
        <taxon>Afrotheria</taxon>
        <taxon>Proboscidea</taxon>
        <taxon>Elephantidae</taxon>
        <taxon>Loxodonta</taxon>
    </lineage>
</organism>
<dbReference type="GO" id="GO:0002376">
    <property type="term" value="P:immune system process"/>
    <property type="evidence" value="ECO:0007669"/>
    <property type="project" value="UniProtKB-KW"/>
</dbReference>
<evidence type="ECO:0000256" key="3">
    <source>
        <dbReference type="ARBA" id="ARBA00022614"/>
    </source>
</evidence>
<dbReference type="AlphaFoldDB" id="G3SP43"/>
<keyword evidence="7" id="KW-0391">Immunity</keyword>
<evidence type="ECO:0000256" key="6">
    <source>
        <dbReference type="ARBA" id="ARBA00022840"/>
    </source>
</evidence>
<dbReference type="Gene3D" id="3.40.50.300">
    <property type="entry name" value="P-loop containing nucleotide triphosphate hydrolases"/>
    <property type="match status" value="1"/>
</dbReference>
<dbReference type="InterPro" id="IPR027417">
    <property type="entry name" value="P-loop_NTPase"/>
</dbReference>
<dbReference type="SMART" id="SM01289">
    <property type="entry name" value="PYRIN"/>
    <property type="match status" value="1"/>
</dbReference>
<dbReference type="PANTHER" id="PTHR45690">
    <property type="entry name" value="NACHT, LRR AND PYD DOMAINS-CONTAINING PROTEIN 12"/>
    <property type="match status" value="1"/>
</dbReference>
<dbReference type="FunFam" id="1.10.533.10:FF:000067">
    <property type="entry name" value="NLR family pyrin domain containing 2"/>
    <property type="match status" value="1"/>
</dbReference>
<dbReference type="FunFam" id="3.80.10.10:FF:000974">
    <property type="entry name" value="NACHT, LRR and PYD domains-containing protein 2"/>
    <property type="match status" value="1"/>
</dbReference>
<dbReference type="InParanoid" id="G3SP43"/>
<dbReference type="Gene3D" id="1.10.533.10">
    <property type="entry name" value="Death Domain, Fas"/>
    <property type="match status" value="1"/>
</dbReference>
<dbReference type="InterPro" id="IPR050637">
    <property type="entry name" value="NLRP_innate_immun_reg"/>
</dbReference>
<dbReference type="Ensembl" id="ENSLAFT00000001722.3">
    <property type="protein sequence ID" value="ENSLAFP00000001437.3"/>
    <property type="gene ID" value="ENSLAFG00000001721.3"/>
</dbReference>
<dbReference type="SUPFAM" id="SSF52540">
    <property type="entry name" value="P-loop containing nucleoside triphosphate hydrolases"/>
    <property type="match status" value="1"/>
</dbReference>
<feature type="domain" description="NACHT" evidence="9">
    <location>
        <begin position="184"/>
        <end position="382"/>
    </location>
</feature>
<dbReference type="SUPFAM" id="SSF52047">
    <property type="entry name" value="RNI-like"/>
    <property type="match status" value="1"/>
</dbReference>
<evidence type="ECO:0000256" key="1">
    <source>
        <dbReference type="ARBA" id="ARBA00004496"/>
    </source>
</evidence>
<dbReference type="FunFam" id="3.40.50.300:FF:001341">
    <property type="entry name" value="NLR family pyrin domain containing 7"/>
    <property type="match status" value="1"/>
</dbReference>
<evidence type="ECO:0000313" key="11">
    <source>
        <dbReference type="Proteomes" id="UP000007646"/>
    </source>
</evidence>
<dbReference type="SUPFAM" id="SSF47986">
    <property type="entry name" value="DEATH domain"/>
    <property type="match status" value="1"/>
</dbReference>
<proteinExistence type="predicted"/>
<evidence type="ECO:0000313" key="10">
    <source>
        <dbReference type="Ensembl" id="ENSLAFP00000001437.3"/>
    </source>
</evidence>
<dbReference type="STRING" id="9785.ENSLAFP00000001437"/>
<dbReference type="Pfam" id="PF02758">
    <property type="entry name" value="PYRIN"/>
    <property type="match status" value="1"/>
</dbReference>
<comment type="subcellular location">
    <subcellularLocation>
        <location evidence="1">Cytoplasm</location>
    </subcellularLocation>
</comment>
<sequence>MASPAQLDFNLQPLLEELDQDELGQFKSMLRSFPLHKAFHQQELPHMEIEQANGKQLAEILIKNCHSYWIEMAAIHGFDKMNRVDLSERAKDELREAALKSLRERKPPSLGKKKSWSLKFAWWYFFFSKDKEDKFRITLKKKFWEIWKNNLNPGAAENFRVITQRYKMLIPFCNPKMLTGPFPDTVVLRGPAGVGKTTLAKELMRDWTQDNLAKTFKYIFYLSCKELNHIGPCTCAELITKDYPELQHAIPDVLAQSRKILIIIDGFDELRFPPGALISDICGDWKKQKPVPVLLSSLFMKKMFPNATLLITTRPWALRELRFLVERPLFVDIEGFLEVDRREYFLKHFQDEDQALRAFDLMRSNTALFSLGSAPMVCWVVCTCLKLQMDKGEDPTPTCQTTTSLFLRFICSQFMPAPDSCPGQCLQAPVKALCLLAAEGVWTQTSVFDGEDLERLGVKECELSPFLDKNILQKVKGCEGCYSFIHLSVQQFFAAIFYVLGSEEEKEDRESHREDIGNIQKLFSKEERLKNPSLPQVGYFLFGLSNEKRTRELETTFGCQLSIDVKQELLRWKVKSNENKPFSVMGMKEVFYCLYESQEEEFVKDAMAHFKEISLKLKSEMDVVHASFCLKHCQNLEKISLKIEKGIFLENDTSLESGSQVERSQKDQRILPFWMDLCSMFGSNKNPIFLEIDRSFLSDSSVRILCEQMASATHNLQKVVLNDILPASAYRDFCLAFSGQETLTHLTLQGSCQNDVLPLLCEVLRHPKCDLQYLRLESCSATTQQWGDLFLVLEINQSLTYLNFTADELLDEGVKLLCTTLRHPRCSLQRLSLENCHLTEASCKDLSSALIINQKLTHLCLAKNELGDGGVQLLCEGLSYPDCKLQALVLWNCGITDSGCNHLSKLLQQKSSLTHLDLGLNHIGITGLNILCEALKEPTCNLKHLRGSSVSVVELHTQQLPVCQWRRAVLCSLPIQMILVSFNQGVYCPQRQQQSCYLRPAAPRLNINESDAQMQKLLEEVKGSNPQLTIENDKLRFQKSPWSHFSC</sequence>
<keyword evidence="4" id="KW-0677">Repeat</keyword>
<keyword evidence="2" id="KW-0963">Cytoplasm</keyword>
<accession>G3SP43</accession>
<keyword evidence="11" id="KW-1185">Reference proteome</keyword>
<evidence type="ECO:0000259" key="9">
    <source>
        <dbReference type="PROSITE" id="PS50837"/>
    </source>
</evidence>
<dbReference type="OMA" id="GNDQNNM"/>
<evidence type="ECO:0000259" key="8">
    <source>
        <dbReference type="PROSITE" id="PS50824"/>
    </source>
</evidence>
<evidence type="ECO:0000256" key="2">
    <source>
        <dbReference type="ARBA" id="ARBA00022490"/>
    </source>
</evidence>
<dbReference type="GO" id="GO:1901223">
    <property type="term" value="P:negative regulation of non-canonical NF-kappaB signal transduction"/>
    <property type="evidence" value="ECO:0007669"/>
    <property type="project" value="UniProtKB-ARBA"/>
</dbReference>
<dbReference type="InterPro" id="IPR041075">
    <property type="entry name" value="NOD1/2_WH"/>
</dbReference>
<dbReference type="PANTHER" id="PTHR45690:SF14">
    <property type="entry name" value="NACHT, LRR AND PYD DOMAINS-CONTAINING PROTEIN 2"/>
    <property type="match status" value="1"/>
</dbReference>
<dbReference type="PROSITE" id="PS50837">
    <property type="entry name" value="NACHT"/>
    <property type="match status" value="1"/>
</dbReference>
<keyword evidence="6" id="KW-0067">ATP-binding</keyword>
<dbReference type="Gene3D" id="3.80.10.10">
    <property type="entry name" value="Ribonuclease Inhibitor"/>
    <property type="match status" value="2"/>
</dbReference>
<dbReference type="InterPro" id="IPR011029">
    <property type="entry name" value="DEATH-like_dom_sf"/>
</dbReference>
<dbReference type="InterPro" id="IPR032675">
    <property type="entry name" value="LRR_dom_sf"/>
</dbReference>
<dbReference type="PROSITE" id="PS50824">
    <property type="entry name" value="DAPIN"/>
    <property type="match status" value="1"/>
</dbReference>
<feature type="domain" description="Pyrin" evidence="8">
    <location>
        <begin position="1"/>
        <end position="100"/>
    </location>
</feature>
<keyword evidence="3" id="KW-0433">Leucine-rich repeat</keyword>
<dbReference type="GO" id="GO:0005829">
    <property type="term" value="C:cytosol"/>
    <property type="evidence" value="ECO:0007669"/>
    <property type="project" value="UniProtKB-ARBA"/>
</dbReference>
<dbReference type="GO" id="GO:0032651">
    <property type="term" value="P:regulation of interleukin-1 beta production"/>
    <property type="evidence" value="ECO:0007669"/>
    <property type="project" value="UniProtKB-ARBA"/>
</dbReference>
<dbReference type="Pfam" id="PF17779">
    <property type="entry name" value="WHD_NOD2"/>
    <property type="match status" value="1"/>
</dbReference>
<dbReference type="InterPro" id="IPR004020">
    <property type="entry name" value="DAPIN"/>
</dbReference>
<reference evidence="10" key="2">
    <citation type="submission" date="2025-08" db="UniProtKB">
        <authorList>
            <consortium name="Ensembl"/>
        </authorList>
    </citation>
    <scope>IDENTIFICATION</scope>
    <source>
        <strain evidence="10">Isolate ISIS603380</strain>
    </source>
</reference>
<dbReference type="HOGENOM" id="CLU_002274_2_1_1"/>
<dbReference type="FunCoup" id="G3SP43">
    <property type="interactions" value="18"/>
</dbReference>
<protein>
    <recommendedName>
        <fullName evidence="12">NLR family pyrin domain containing 2</fullName>
    </recommendedName>
</protein>